<evidence type="ECO:0000256" key="1">
    <source>
        <dbReference type="ARBA" id="ARBA00000189"/>
    </source>
</evidence>
<feature type="binding site" evidence="9">
    <location>
        <position position="156"/>
    </location>
    <ligand>
        <name>Ca(2+)</name>
        <dbReference type="ChEBI" id="CHEBI:29108"/>
        <label>2</label>
    </ligand>
</feature>
<comment type="cofactor">
    <cofactor evidence="9">
        <name>heme b</name>
        <dbReference type="ChEBI" id="CHEBI:60344"/>
    </cofactor>
    <text evidence="9">Binds 1 heme b (iron(II)-protoporphyrin IX) group per subunit.</text>
</comment>
<accession>A0A8T0K5X5</accession>
<evidence type="ECO:0000259" key="11">
    <source>
        <dbReference type="PROSITE" id="PS50873"/>
    </source>
</evidence>
<name>A0A8T0K5X5_PHAAN</name>
<feature type="binding site" description="axial binding residue" evidence="9">
    <location>
        <position position="103"/>
    </location>
    <ligand>
        <name>heme b</name>
        <dbReference type="ChEBI" id="CHEBI:60344"/>
    </ligand>
    <ligandPart>
        <name>Fe</name>
        <dbReference type="ChEBI" id="CHEBI:18248"/>
    </ligandPart>
</feature>
<gene>
    <name evidence="12" type="ORF">HKW66_Vig0126070</name>
</gene>
<dbReference type="SUPFAM" id="SSF48113">
    <property type="entry name" value="Heme-dependent peroxidases"/>
    <property type="match status" value="1"/>
</dbReference>
<comment type="cofactor">
    <cofactor evidence="9">
        <name>Ca(2+)</name>
        <dbReference type="ChEBI" id="CHEBI:29108"/>
    </cofactor>
    <text evidence="9">Binds 2 calcium ions per subunit.</text>
</comment>
<proteinExistence type="inferred from homology"/>
<keyword evidence="3 12" id="KW-0575">Peroxidase</keyword>
<evidence type="ECO:0000256" key="2">
    <source>
        <dbReference type="ARBA" id="ARBA00012313"/>
    </source>
</evidence>
<evidence type="ECO:0000313" key="12">
    <source>
        <dbReference type="EMBL" id="KAG2391632.1"/>
    </source>
</evidence>
<dbReference type="GO" id="GO:0020037">
    <property type="term" value="F:heme binding"/>
    <property type="evidence" value="ECO:0007669"/>
    <property type="project" value="InterPro"/>
</dbReference>
<dbReference type="InterPro" id="IPR000823">
    <property type="entry name" value="Peroxidase_pln"/>
</dbReference>
<keyword evidence="5 9" id="KW-0479">Metal-binding</keyword>
<dbReference type="InterPro" id="IPR010255">
    <property type="entry name" value="Haem_peroxidase_sf"/>
</dbReference>
<reference evidence="12 13" key="1">
    <citation type="submission" date="2020-05" db="EMBL/GenBank/DDBJ databases">
        <title>Vigna angularis (adzuki bean) Var. LongXiaoDou No. 4 denovo assembly.</title>
        <authorList>
            <person name="Xiang H."/>
        </authorList>
    </citation>
    <scope>NUCLEOTIDE SEQUENCE [LARGE SCALE GENOMIC DNA]</scope>
    <source>
        <tissue evidence="12">Leaf</tissue>
    </source>
</reference>
<dbReference type="AlphaFoldDB" id="A0A8T0K5X5"/>
<comment type="similarity">
    <text evidence="10">Belongs to the peroxidase family.</text>
</comment>
<evidence type="ECO:0000256" key="5">
    <source>
        <dbReference type="ARBA" id="ARBA00022723"/>
    </source>
</evidence>
<keyword evidence="6" id="KW-0560">Oxidoreductase</keyword>
<dbReference type="GO" id="GO:0006979">
    <property type="term" value="P:response to oxidative stress"/>
    <property type="evidence" value="ECO:0007669"/>
    <property type="project" value="InterPro"/>
</dbReference>
<dbReference type="PANTHER" id="PTHR31388:SF5">
    <property type="entry name" value="PEROXIDASE"/>
    <property type="match status" value="1"/>
</dbReference>
<dbReference type="Gene3D" id="1.10.420.10">
    <property type="entry name" value="Peroxidase, domain 2"/>
    <property type="match status" value="1"/>
</dbReference>
<evidence type="ECO:0000256" key="3">
    <source>
        <dbReference type="ARBA" id="ARBA00022559"/>
    </source>
</evidence>
<comment type="caution">
    <text evidence="12">The sequence shown here is derived from an EMBL/GenBank/DDBJ whole genome shotgun (WGS) entry which is preliminary data.</text>
</comment>
<dbReference type="EC" id="1.11.1.7" evidence="2"/>
<dbReference type="GO" id="GO:0046872">
    <property type="term" value="F:metal ion binding"/>
    <property type="evidence" value="ECO:0007669"/>
    <property type="project" value="UniProtKB-KW"/>
</dbReference>
<feature type="domain" description="Plant heme peroxidase family profile" evidence="11">
    <location>
        <begin position="43"/>
        <end position="181"/>
    </location>
</feature>
<evidence type="ECO:0000256" key="8">
    <source>
        <dbReference type="PIRSR" id="PIRSR600823-2"/>
    </source>
</evidence>
<feature type="binding site" evidence="9">
    <location>
        <position position="151"/>
    </location>
    <ligand>
        <name>Ca(2+)</name>
        <dbReference type="ChEBI" id="CHEBI:29108"/>
        <label>2</label>
    </ligand>
</feature>
<dbReference type="InterPro" id="IPR002016">
    <property type="entry name" value="Haem_peroxidase"/>
</dbReference>
<dbReference type="EMBL" id="JABFOF010000007">
    <property type="protein sequence ID" value="KAG2391632.1"/>
    <property type="molecule type" value="Genomic_DNA"/>
</dbReference>
<keyword evidence="7 9" id="KW-0408">Iron</keyword>
<sequence>MFLLSLEDEEGGDGVGGPMLRWHLEIQIQMVWLGLGCHCGLEVQVENGPSWIVALGQRDATTASESAANAQLPSLFFDLPTLTSAFAAKGLSACDITVLSGGHNIGQAQCQLFRARIYNETNIDISFTESRRSIYPSSGGDTNLSPLDSLTPIRFDNKYFSELVAGRGLLISDQVLFDGGS</sequence>
<dbReference type="PRINTS" id="PR00461">
    <property type="entry name" value="PLPEROXIDASE"/>
</dbReference>
<dbReference type="PRINTS" id="PR00458">
    <property type="entry name" value="PEROXIDASE"/>
</dbReference>
<evidence type="ECO:0000256" key="10">
    <source>
        <dbReference type="RuleBase" id="RU004241"/>
    </source>
</evidence>
<feature type="binding site" evidence="8">
    <location>
        <position position="73"/>
    </location>
    <ligand>
        <name>substrate</name>
    </ligand>
</feature>
<evidence type="ECO:0000256" key="4">
    <source>
        <dbReference type="ARBA" id="ARBA00022617"/>
    </source>
</evidence>
<keyword evidence="9" id="KW-0106">Calcium</keyword>
<dbReference type="PANTHER" id="PTHR31388">
    <property type="entry name" value="PEROXIDASE 72-RELATED"/>
    <property type="match status" value="1"/>
</dbReference>
<dbReference type="PROSITE" id="PS50873">
    <property type="entry name" value="PEROXIDASE_4"/>
    <property type="match status" value="1"/>
</dbReference>
<dbReference type="Proteomes" id="UP000743370">
    <property type="component" value="Unassembled WGS sequence"/>
</dbReference>
<protein>
    <recommendedName>
        <fullName evidence="2">peroxidase</fullName>
        <ecNumber evidence="2">1.11.1.7</ecNumber>
    </recommendedName>
</protein>
<comment type="catalytic activity">
    <reaction evidence="1">
        <text>2 a phenolic donor + H2O2 = 2 a phenolic radical donor + 2 H2O</text>
        <dbReference type="Rhea" id="RHEA:56136"/>
        <dbReference type="ChEBI" id="CHEBI:15377"/>
        <dbReference type="ChEBI" id="CHEBI:16240"/>
        <dbReference type="ChEBI" id="CHEBI:139520"/>
        <dbReference type="ChEBI" id="CHEBI:139521"/>
        <dbReference type="EC" id="1.11.1.7"/>
    </reaction>
</comment>
<keyword evidence="4" id="KW-0349">Heme</keyword>
<evidence type="ECO:0000313" key="13">
    <source>
        <dbReference type="Proteomes" id="UP000743370"/>
    </source>
</evidence>
<evidence type="ECO:0000256" key="9">
    <source>
        <dbReference type="PIRSR" id="PIRSR600823-3"/>
    </source>
</evidence>
<evidence type="ECO:0000256" key="7">
    <source>
        <dbReference type="ARBA" id="ARBA00023004"/>
    </source>
</evidence>
<organism evidence="12 13">
    <name type="scientific">Phaseolus angularis</name>
    <name type="common">Azuki bean</name>
    <name type="synonym">Vigna angularis</name>
    <dbReference type="NCBI Taxonomy" id="3914"/>
    <lineage>
        <taxon>Eukaryota</taxon>
        <taxon>Viridiplantae</taxon>
        <taxon>Streptophyta</taxon>
        <taxon>Embryophyta</taxon>
        <taxon>Tracheophyta</taxon>
        <taxon>Spermatophyta</taxon>
        <taxon>Magnoliopsida</taxon>
        <taxon>eudicotyledons</taxon>
        <taxon>Gunneridae</taxon>
        <taxon>Pentapetalae</taxon>
        <taxon>rosids</taxon>
        <taxon>fabids</taxon>
        <taxon>Fabales</taxon>
        <taxon>Fabaceae</taxon>
        <taxon>Papilionoideae</taxon>
        <taxon>50 kb inversion clade</taxon>
        <taxon>NPAAA clade</taxon>
        <taxon>indigoferoid/millettioid clade</taxon>
        <taxon>Phaseoleae</taxon>
        <taxon>Vigna</taxon>
    </lineage>
</organism>
<evidence type="ECO:0000256" key="6">
    <source>
        <dbReference type="ARBA" id="ARBA00023002"/>
    </source>
</evidence>
<dbReference type="Pfam" id="PF00141">
    <property type="entry name" value="peroxidase"/>
    <property type="match status" value="1"/>
</dbReference>
<feature type="binding site" evidence="9">
    <location>
        <position position="148"/>
    </location>
    <ligand>
        <name>Ca(2+)</name>
        <dbReference type="ChEBI" id="CHEBI:29108"/>
        <label>2</label>
    </ligand>
</feature>
<dbReference type="GO" id="GO:0140825">
    <property type="term" value="F:lactoperoxidase activity"/>
    <property type="evidence" value="ECO:0007669"/>
    <property type="project" value="UniProtKB-EC"/>
</dbReference>